<gene>
    <name evidence="2" type="ORF">DU478_10225</name>
</gene>
<keyword evidence="3" id="KW-1185">Reference proteome</keyword>
<dbReference type="AlphaFoldDB" id="A0A369TM68"/>
<dbReference type="PROSITE" id="PS51257">
    <property type="entry name" value="PROKAR_LIPOPROTEIN"/>
    <property type="match status" value="1"/>
</dbReference>
<proteinExistence type="predicted"/>
<dbReference type="Proteomes" id="UP000253977">
    <property type="component" value="Unassembled WGS sequence"/>
</dbReference>
<organism evidence="2 3">
    <name type="scientific">Thalassococcus profundi</name>
    <dbReference type="NCBI Taxonomy" id="2282382"/>
    <lineage>
        <taxon>Bacteria</taxon>
        <taxon>Pseudomonadati</taxon>
        <taxon>Pseudomonadota</taxon>
        <taxon>Alphaproteobacteria</taxon>
        <taxon>Rhodobacterales</taxon>
        <taxon>Roseobacteraceae</taxon>
        <taxon>Thalassococcus</taxon>
    </lineage>
</organism>
<name>A0A369TM68_9RHOB</name>
<feature type="chain" id="PRO_5016638896" evidence="1">
    <location>
        <begin position="26"/>
        <end position="84"/>
    </location>
</feature>
<dbReference type="RefSeq" id="WP_114510862.1">
    <property type="nucleotide sequence ID" value="NZ_QPMK01000006.1"/>
</dbReference>
<evidence type="ECO:0000313" key="3">
    <source>
        <dbReference type="Proteomes" id="UP000253977"/>
    </source>
</evidence>
<accession>A0A369TM68</accession>
<dbReference type="OrthoDB" id="7877047at2"/>
<feature type="signal peptide" evidence="1">
    <location>
        <begin position="1"/>
        <end position="25"/>
    </location>
</feature>
<reference evidence="2 3" key="1">
    <citation type="submission" date="2018-07" db="EMBL/GenBank/DDBJ databases">
        <title>Thalassococcus profundi sp. nov., a marine bacterium isolated from deep seawater of Okinawa Trough.</title>
        <authorList>
            <person name="Yu M."/>
        </authorList>
    </citation>
    <scope>NUCLEOTIDE SEQUENCE [LARGE SCALE GENOMIC DNA]</scope>
    <source>
        <strain evidence="2 3">WRAS1</strain>
    </source>
</reference>
<evidence type="ECO:0000256" key="1">
    <source>
        <dbReference type="SAM" id="SignalP"/>
    </source>
</evidence>
<keyword evidence="1" id="KW-0732">Signal</keyword>
<sequence length="84" mass="8273">MTAIRKSTVQSGRLVALLASGLLLAACDGDGGGGGGGDGDGDPQGIASLGQDFVNAFNLAATDEPVDAQSVDLVLTPMAEPFNP</sequence>
<comment type="caution">
    <text evidence="2">The sequence shown here is derived from an EMBL/GenBank/DDBJ whole genome shotgun (WGS) entry which is preliminary data.</text>
</comment>
<protein>
    <submittedName>
        <fullName evidence="2">Uncharacterized protein</fullName>
    </submittedName>
</protein>
<evidence type="ECO:0000313" key="2">
    <source>
        <dbReference type="EMBL" id="RDD66290.1"/>
    </source>
</evidence>
<dbReference type="EMBL" id="QPMK01000006">
    <property type="protein sequence ID" value="RDD66290.1"/>
    <property type="molecule type" value="Genomic_DNA"/>
</dbReference>